<evidence type="ECO:0000313" key="2">
    <source>
        <dbReference type="EMBL" id="KAF1980795.1"/>
    </source>
</evidence>
<dbReference type="Proteomes" id="UP000800041">
    <property type="component" value="Unassembled WGS sequence"/>
</dbReference>
<evidence type="ECO:0000313" key="3">
    <source>
        <dbReference type="Proteomes" id="UP000800041"/>
    </source>
</evidence>
<keyword evidence="3" id="KW-1185">Reference proteome</keyword>
<dbReference type="AlphaFoldDB" id="A0A6G1GIL7"/>
<sequence length="82" mass="8642">MLILSTLAVLMGALTLTTASPLANPSALPILEERGNRNANSTSLTINFCLKKNLENCSMMQVPPNACIQLAGTDGRPSKVIS</sequence>
<evidence type="ECO:0000256" key="1">
    <source>
        <dbReference type="SAM" id="SignalP"/>
    </source>
</evidence>
<dbReference type="EMBL" id="ML977220">
    <property type="protein sequence ID" value="KAF1980795.1"/>
    <property type="molecule type" value="Genomic_DNA"/>
</dbReference>
<organism evidence="2 3">
    <name type="scientific">Aulographum hederae CBS 113979</name>
    <dbReference type="NCBI Taxonomy" id="1176131"/>
    <lineage>
        <taxon>Eukaryota</taxon>
        <taxon>Fungi</taxon>
        <taxon>Dikarya</taxon>
        <taxon>Ascomycota</taxon>
        <taxon>Pezizomycotina</taxon>
        <taxon>Dothideomycetes</taxon>
        <taxon>Pleosporomycetidae</taxon>
        <taxon>Aulographales</taxon>
        <taxon>Aulographaceae</taxon>
    </lineage>
</organism>
<accession>A0A6G1GIL7</accession>
<keyword evidence="1" id="KW-0732">Signal</keyword>
<feature type="chain" id="PRO_5026074244" evidence="1">
    <location>
        <begin position="20"/>
        <end position="82"/>
    </location>
</feature>
<gene>
    <name evidence="2" type="ORF">K402DRAFT_399135</name>
</gene>
<protein>
    <submittedName>
        <fullName evidence="2">Uncharacterized protein</fullName>
    </submittedName>
</protein>
<feature type="signal peptide" evidence="1">
    <location>
        <begin position="1"/>
        <end position="19"/>
    </location>
</feature>
<proteinExistence type="predicted"/>
<reference evidence="2" key="1">
    <citation type="journal article" date="2020" name="Stud. Mycol.">
        <title>101 Dothideomycetes genomes: a test case for predicting lifestyles and emergence of pathogens.</title>
        <authorList>
            <person name="Haridas S."/>
            <person name="Albert R."/>
            <person name="Binder M."/>
            <person name="Bloem J."/>
            <person name="Labutti K."/>
            <person name="Salamov A."/>
            <person name="Andreopoulos B."/>
            <person name="Baker S."/>
            <person name="Barry K."/>
            <person name="Bills G."/>
            <person name="Bluhm B."/>
            <person name="Cannon C."/>
            <person name="Castanera R."/>
            <person name="Culley D."/>
            <person name="Daum C."/>
            <person name="Ezra D."/>
            <person name="Gonzalez J."/>
            <person name="Henrissat B."/>
            <person name="Kuo A."/>
            <person name="Liang C."/>
            <person name="Lipzen A."/>
            <person name="Lutzoni F."/>
            <person name="Magnuson J."/>
            <person name="Mondo S."/>
            <person name="Nolan M."/>
            <person name="Ohm R."/>
            <person name="Pangilinan J."/>
            <person name="Park H.-J."/>
            <person name="Ramirez L."/>
            <person name="Alfaro M."/>
            <person name="Sun H."/>
            <person name="Tritt A."/>
            <person name="Yoshinaga Y."/>
            <person name="Zwiers L.-H."/>
            <person name="Turgeon B."/>
            <person name="Goodwin S."/>
            <person name="Spatafora J."/>
            <person name="Crous P."/>
            <person name="Grigoriev I."/>
        </authorList>
    </citation>
    <scope>NUCLEOTIDE SEQUENCE</scope>
    <source>
        <strain evidence="2">CBS 113979</strain>
    </source>
</reference>
<name>A0A6G1GIL7_9PEZI</name>